<keyword evidence="2" id="KW-1185">Reference proteome</keyword>
<evidence type="ECO:0000313" key="2">
    <source>
        <dbReference type="Proteomes" id="UP000218231"/>
    </source>
</evidence>
<accession>A0A2A2JJ14</accession>
<dbReference type="AlphaFoldDB" id="A0A2A2JJ14"/>
<proteinExistence type="predicted"/>
<comment type="caution">
    <text evidence="1">The sequence shown here is derived from an EMBL/GenBank/DDBJ whole genome shotgun (WGS) entry which is preliminary data.</text>
</comment>
<name>A0A2A2JJ14_9BILA</name>
<sequence>MLASGRLKMMNIVVQNTIGSTNRHTCTRNYPSSDRNLVVHFRKLNIHKECRTQPRELEDAVPRSLADTHRTFSRLRRVDIF</sequence>
<organism evidence="1 2">
    <name type="scientific">Diploscapter pachys</name>
    <dbReference type="NCBI Taxonomy" id="2018661"/>
    <lineage>
        <taxon>Eukaryota</taxon>
        <taxon>Metazoa</taxon>
        <taxon>Ecdysozoa</taxon>
        <taxon>Nematoda</taxon>
        <taxon>Chromadorea</taxon>
        <taxon>Rhabditida</taxon>
        <taxon>Rhabditina</taxon>
        <taxon>Rhabditomorpha</taxon>
        <taxon>Rhabditoidea</taxon>
        <taxon>Rhabditidae</taxon>
        <taxon>Diploscapter</taxon>
    </lineage>
</organism>
<evidence type="ECO:0000313" key="1">
    <source>
        <dbReference type="EMBL" id="PAV61634.1"/>
    </source>
</evidence>
<dbReference type="EMBL" id="LIAE01010403">
    <property type="protein sequence ID" value="PAV61634.1"/>
    <property type="molecule type" value="Genomic_DNA"/>
</dbReference>
<reference evidence="1 2" key="1">
    <citation type="journal article" date="2017" name="Curr. Biol.">
        <title>Genome architecture and evolution of a unichromosomal asexual nematode.</title>
        <authorList>
            <person name="Fradin H."/>
            <person name="Zegar C."/>
            <person name="Gutwein M."/>
            <person name="Lucas J."/>
            <person name="Kovtun M."/>
            <person name="Corcoran D."/>
            <person name="Baugh L.R."/>
            <person name="Kiontke K."/>
            <person name="Gunsalus K."/>
            <person name="Fitch D.H."/>
            <person name="Piano F."/>
        </authorList>
    </citation>
    <scope>NUCLEOTIDE SEQUENCE [LARGE SCALE GENOMIC DNA]</scope>
    <source>
        <strain evidence="1">PF1309</strain>
    </source>
</reference>
<dbReference type="Proteomes" id="UP000218231">
    <property type="component" value="Unassembled WGS sequence"/>
</dbReference>
<gene>
    <name evidence="1" type="ORF">WR25_00662</name>
</gene>
<protein>
    <submittedName>
        <fullName evidence="1">Uncharacterized protein</fullName>
    </submittedName>
</protein>